<gene>
    <name evidence="1" type="ORF">NIES2135_27040</name>
</gene>
<proteinExistence type="predicted"/>
<sequence>MLQTLVGLDQEKTESTNSVSFNLITSIMTTILTFAQASKAGRELRSSSSNAPVKSNAGYILATWRWQQLANAM</sequence>
<organism evidence="1 2">
    <name type="scientific">Leptolyngbya boryana NIES-2135</name>
    <dbReference type="NCBI Taxonomy" id="1973484"/>
    <lineage>
        <taxon>Bacteria</taxon>
        <taxon>Bacillati</taxon>
        <taxon>Cyanobacteriota</taxon>
        <taxon>Cyanophyceae</taxon>
        <taxon>Leptolyngbyales</taxon>
        <taxon>Leptolyngbyaceae</taxon>
        <taxon>Leptolyngbya group</taxon>
        <taxon>Leptolyngbya</taxon>
    </lineage>
</organism>
<name>A0A1Z4JGK7_LEPBY</name>
<reference evidence="1 2" key="1">
    <citation type="submission" date="2017-06" db="EMBL/GenBank/DDBJ databases">
        <title>Genome sequencing of cyanobaciteial culture collection at National Institute for Environmental Studies (NIES).</title>
        <authorList>
            <person name="Hirose Y."/>
            <person name="Shimura Y."/>
            <person name="Fujisawa T."/>
            <person name="Nakamura Y."/>
            <person name="Kawachi M."/>
        </authorList>
    </citation>
    <scope>NUCLEOTIDE SEQUENCE [LARGE SCALE GENOMIC DNA]</scope>
    <source>
        <strain evidence="1 2">NIES-2135</strain>
    </source>
</reference>
<dbReference type="Proteomes" id="UP000217895">
    <property type="component" value="Chromosome"/>
</dbReference>
<keyword evidence="2" id="KW-1185">Reference proteome</keyword>
<accession>A0A1Z4JGK7</accession>
<evidence type="ECO:0000313" key="2">
    <source>
        <dbReference type="Proteomes" id="UP000217895"/>
    </source>
</evidence>
<protein>
    <submittedName>
        <fullName evidence="1">Uncharacterized protein</fullName>
    </submittedName>
</protein>
<dbReference type="EMBL" id="AP018203">
    <property type="protein sequence ID" value="BAY55879.1"/>
    <property type="molecule type" value="Genomic_DNA"/>
</dbReference>
<evidence type="ECO:0000313" key="1">
    <source>
        <dbReference type="EMBL" id="BAY55879.1"/>
    </source>
</evidence>
<dbReference type="AlphaFoldDB" id="A0A1Z4JGK7"/>